<reference evidence="7 8" key="1">
    <citation type="journal article" date="2018" name="Sci. Rep.">
        <title>Comparative genomics provides insights into the lifestyle and reveals functional heterogeneity of dark septate endophytic fungi.</title>
        <authorList>
            <person name="Knapp D.G."/>
            <person name="Nemeth J.B."/>
            <person name="Barry K."/>
            <person name="Hainaut M."/>
            <person name="Henrissat B."/>
            <person name="Johnson J."/>
            <person name="Kuo A."/>
            <person name="Lim J.H.P."/>
            <person name="Lipzen A."/>
            <person name="Nolan M."/>
            <person name="Ohm R.A."/>
            <person name="Tamas L."/>
            <person name="Grigoriev I.V."/>
            <person name="Spatafora J.W."/>
            <person name="Nagy L.G."/>
            <person name="Kovacs G.M."/>
        </authorList>
    </citation>
    <scope>NUCLEOTIDE SEQUENCE [LARGE SCALE GENOMIC DNA]</scope>
    <source>
        <strain evidence="7 8">DSE2036</strain>
    </source>
</reference>
<dbReference type="Pfam" id="PF04082">
    <property type="entry name" value="Fungal_trans"/>
    <property type="match status" value="1"/>
</dbReference>
<keyword evidence="5" id="KW-0812">Transmembrane</keyword>
<dbReference type="GO" id="GO:0000435">
    <property type="term" value="P:positive regulation of transcription from RNA polymerase II promoter by galactose"/>
    <property type="evidence" value="ECO:0007669"/>
    <property type="project" value="TreeGrafter"/>
</dbReference>
<keyword evidence="3" id="KW-0804">Transcription</keyword>
<dbReference type="AlphaFoldDB" id="A0A2V1DH64"/>
<dbReference type="GO" id="GO:0000978">
    <property type="term" value="F:RNA polymerase II cis-regulatory region sequence-specific DNA binding"/>
    <property type="evidence" value="ECO:0007669"/>
    <property type="project" value="TreeGrafter"/>
</dbReference>
<evidence type="ECO:0000313" key="8">
    <source>
        <dbReference type="Proteomes" id="UP000244855"/>
    </source>
</evidence>
<dbReference type="SMART" id="SM00906">
    <property type="entry name" value="Fungal_trans"/>
    <property type="match status" value="1"/>
</dbReference>
<organism evidence="7 8">
    <name type="scientific">Periconia macrospinosa</name>
    <dbReference type="NCBI Taxonomy" id="97972"/>
    <lineage>
        <taxon>Eukaryota</taxon>
        <taxon>Fungi</taxon>
        <taxon>Dikarya</taxon>
        <taxon>Ascomycota</taxon>
        <taxon>Pezizomycotina</taxon>
        <taxon>Dothideomycetes</taxon>
        <taxon>Pleosporomycetidae</taxon>
        <taxon>Pleosporales</taxon>
        <taxon>Massarineae</taxon>
        <taxon>Periconiaceae</taxon>
        <taxon>Periconia</taxon>
    </lineage>
</organism>
<gene>
    <name evidence="7" type="ORF">DM02DRAFT_631574</name>
</gene>
<feature type="domain" description="Xylanolytic transcriptional activator regulatory" evidence="6">
    <location>
        <begin position="157"/>
        <end position="231"/>
    </location>
</feature>
<evidence type="ECO:0000313" key="7">
    <source>
        <dbReference type="EMBL" id="PVH96953.1"/>
    </source>
</evidence>
<evidence type="ECO:0000256" key="4">
    <source>
        <dbReference type="ARBA" id="ARBA00023242"/>
    </source>
</evidence>
<dbReference type="CDD" id="cd12148">
    <property type="entry name" value="fungal_TF_MHR"/>
    <property type="match status" value="1"/>
</dbReference>
<dbReference type="OrthoDB" id="3791367at2759"/>
<name>A0A2V1DH64_9PLEO</name>
<keyword evidence="4" id="KW-0539">Nucleus</keyword>
<proteinExistence type="predicted"/>
<keyword evidence="5" id="KW-1133">Transmembrane helix</keyword>
<evidence type="ECO:0000256" key="3">
    <source>
        <dbReference type="ARBA" id="ARBA00023163"/>
    </source>
</evidence>
<sequence>MARPQSPSATPLVDVPIFPFPHDDTVLNSLADATEYELPPRRQADDLVHTYWSVMHPLFPVPDRSRFMQSYNALFLGKTADIDERILLSTLNAMFAFAVQLHESTDRNGRERLSGKYFRRAQALLQLTVWEKGSIDLVQCLLLISQYLQCTNQPHQTWMTVGSAVRIAQSLGLHLTEVWSTPGDEGAALKRRVWQSCVIMDRTICIAHGRPAMIPDNTASTIRSLSHLSSEGDRNDHLTYDDFVAASLELCEIIHCAVRRYFSPPRTQNCSVGHAQLLEPSTTEENMAHILRFDGCLRRWENSLPGSLKYGGSSSLRDASTTRQAAVLHLRLLHSRILLFRPLLARYCSETDPDSHPNGILTEHMLERCASECVRAAQNTISIVTQYSMLDICTILPAWWFRVFYMYTAAMVLAVSTLRLDLFPRSTTEVAWQNAQMFFQENEHLSEAVKVCKSALQRMVTRIE</sequence>
<dbReference type="GO" id="GO:0000981">
    <property type="term" value="F:DNA-binding transcription factor activity, RNA polymerase II-specific"/>
    <property type="evidence" value="ECO:0007669"/>
    <property type="project" value="TreeGrafter"/>
</dbReference>
<protein>
    <recommendedName>
        <fullName evidence="6">Xylanolytic transcriptional activator regulatory domain-containing protein</fullName>
    </recommendedName>
</protein>
<dbReference type="STRING" id="97972.A0A2V1DH64"/>
<keyword evidence="2" id="KW-0238">DNA-binding</keyword>
<dbReference type="PANTHER" id="PTHR47424:SF3">
    <property type="entry name" value="REGULATORY PROTEIN GAL4"/>
    <property type="match status" value="1"/>
</dbReference>
<dbReference type="EMBL" id="KZ805450">
    <property type="protein sequence ID" value="PVH96953.1"/>
    <property type="molecule type" value="Genomic_DNA"/>
</dbReference>
<dbReference type="Proteomes" id="UP000244855">
    <property type="component" value="Unassembled WGS sequence"/>
</dbReference>
<evidence type="ECO:0000256" key="2">
    <source>
        <dbReference type="ARBA" id="ARBA00023125"/>
    </source>
</evidence>
<evidence type="ECO:0000256" key="1">
    <source>
        <dbReference type="ARBA" id="ARBA00023015"/>
    </source>
</evidence>
<accession>A0A2V1DH64</accession>
<feature type="transmembrane region" description="Helical" evidence="5">
    <location>
        <begin position="399"/>
        <end position="418"/>
    </location>
</feature>
<keyword evidence="1" id="KW-0805">Transcription regulation</keyword>
<keyword evidence="5" id="KW-0472">Membrane</keyword>
<dbReference type="GO" id="GO:0006351">
    <property type="term" value="P:DNA-templated transcription"/>
    <property type="evidence" value="ECO:0007669"/>
    <property type="project" value="InterPro"/>
</dbReference>
<dbReference type="GO" id="GO:0008270">
    <property type="term" value="F:zinc ion binding"/>
    <property type="evidence" value="ECO:0007669"/>
    <property type="project" value="InterPro"/>
</dbReference>
<keyword evidence="8" id="KW-1185">Reference proteome</keyword>
<dbReference type="InterPro" id="IPR051127">
    <property type="entry name" value="Fungal_SecMet_Regulators"/>
</dbReference>
<evidence type="ECO:0000256" key="5">
    <source>
        <dbReference type="SAM" id="Phobius"/>
    </source>
</evidence>
<dbReference type="GO" id="GO:0005634">
    <property type="term" value="C:nucleus"/>
    <property type="evidence" value="ECO:0007669"/>
    <property type="project" value="TreeGrafter"/>
</dbReference>
<dbReference type="PANTHER" id="PTHR47424">
    <property type="entry name" value="REGULATORY PROTEIN GAL4"/>
    <property type="match status" value="1"/>
</dbReference>
<evidence type="ECO:0000259" key="6">
    <source>
        <dbReference type="SMART" id="SM00906"/>
    </source>
</evidence>
<dbReference type="InterPro" id="IPR007219">
    <property type="entry name" value="XnlR_reg_dom"/>
</dbReference>